<evidence type="ECO:0000313" key="2">
    <source>
        <dbReference type="Proteomes" id="UP001516400"/>
    </source>
</evidence>
<dbReference type="AlphaFoldDB" id="A0ABD2MSK2"/>
<organism evidence="1 2">
    <name type="scientific">Cryptolaemus montrouzieri</name>
    <dbReference type="NCBI Taxonomy" id="559131"/>
    <lineage>
        <taxon>Eukaryota</taxon>
        <taxon>Metazoa</taxon>
        <taxon>Ecdysozoa</taxon>
        <taxon>Arthropoda</taxon>
        <taxon>Hexapoda</taxon>
        <taxon>Insecta</taxon>
        <taxon>Pterygota</taxon>
        <taxon>Neoptera</taxon>
        <taxon>Endopterygota</taxon>
        <taxon>Coleoptera</taxon>
        <taxon>Polyphaga</taxon>
        <taxon>Cucujiformia</taxon>
        <taxon>Coccinelloidea</taxon>
        <taxon>Coccinellidae</taxon>
        <taxon>Scymninae</taxon>
        <taxon>Scymnini</taxon>
        <taxon>Cryptolaemus</taxon>
    </lineage>
</organism>
<keyword evidence="2" id="KW-1185">Reference proteome</keyword>
<evidence type="ECO:0000313" key="1">
    <source>
        <dbReference type="EMBL" id="KAL3269081.1"/>
    </source>
</evidence>
<dbReference type="EMBL" id="JABFTP020000021">
    <property type="protein sequence ID" value="KAL3269081.1"/>
    <property type="molecule type" value="Genomic_DNA"/>
</dbReference>
<comment type="caution">
    <text evidence="1">The sequence shown here is derived from an EMBL/GenBank/DDBJ whole genome shotgun (WGS) entry which is preliminary data.</text>
</comment>
<protein>
    <submittedName>
        <fullName evidence="1">Uncharacterized protein</fullName>
    </submittedName>
</protein>
<proteinExistence type="predicted"/>
<reference evidence="1 2" key="1">
    <citation type="journal article" date="2021" name="BMC Biol.">
        <title>Horizontally acquired antibacterial genes associated with adaptive radiation of ladybird beetles.</title>
        <authorList>
            <person name="Li H.S."/>
            <person name="Tang X.F."/>
            <person name="Huang Y.H."/>
            <person name="Xu Z.Y."/>
            <person name="Chen M.L."/>
            <person name="Du X.Y."/>
            <person name="Qiu B.Y."/>
            <person name="Chen P.T."/>
            <person name="Zhang W."/>
            <person name="Slipinski A."/>
            <person name="Escalona H.E."/>
            <person name="Waterhouse R.M."/>
            <person name="Zwick A."/>
            <person name="Pang H."/>
        </authorList>
    </citation>
    <scope>NUCLEOTIDE SEQUENCE [LARGE SCALE GENOMIC DNA]</scope>
    <source>
        <strain evidence="1">SYSU2018</strain>
    </source>
</reference>
<dbReference type="Proteomes" id="UP001516400">
    <property type="component" value="Unassembled WGS sequence"/>
</dbReference>
<sequence>MDDTVKADVKQNFIEDDVDQLCSEINEKLKLYALGDSASNVPFYVSLVLASKLVQCQIDSGASLLCISKKFYVENFKKYQLSIPDRSLHFYNGLKVKPIVLKNGSQPLVGRDFLNMYNIGFTNVKFLNSENRNVTDLVKEFKGVFSEGLGHFNKGISLEIVLSPMP</sequence>
<gene>
    <name evidence="1" type="ORF">HHI36_008164</name>
</gene>
<accession>A0ABD2MSK2</accession>
<name>A0ABD2MSK2_9CUCU</name>